<evidence type="ECO:0000256" key="4">
    <source>
        <dbReference type="ARBA" id="ARBA00022692"/>
    </source>
</evidence>
<keyword evidence="4 7" id="KW-0812">Transmembrane</keyword>
<feature type="transmembrane region" description="Helical" evidence="7">
    <location>
        <begin position="71"/>
        <end position="96"/>
    </location>
</feature>
<keyword evidence="3" id="KW-1003">Cell membrane</keyword>
<evidence type="ECO:0000256" key="1">
    <source>
        <dbReference type="ARBA" id="ARBA00004651"/>
    </source>
</evidence>
<dbReference type="Pfam" id="PF03994">
    <property type="entry name" value="DUF350"/>
    <property type="match status" value="1"/>
</dbReference>
<dbReference type="Proteomes" id="UP001331561">
    <property type="component" value="Unassembled WGS sequence"/>
</dbReference>
<evidence type="ECO:0000256" key="7">
    <source>
        <dbReference type="SAM" id="Phobius"/>
    </source>
</evidence>
<accession>A0ABU6K278</accession>
<dbReference type="EMBL" id="JAYXHS010000001">
    <property type="protein sequence ID" value="MEC5385168.1"/>
    <property type="molecule type" value="Genomic_DNA"/>
</dbReference>
<name>A0ABU6K278_9RHOO</name>
<evidence type="ECO:0000256" key="2">
    <source>
        <dbReference type="ARBA" id="ARBA00005779"/>
    </source>
</evidence>
<sequence>MLLQQLSAYLIHLLAGLGVVAVFVAVYLHVTPFRELYLIRNGGVAAALSLGGATFGFALTVASSILHNDTFAMFLFWAACSAAVQVIAYAVVARLLPHLNAALENNNVAMGGLMGVVSLVVGIINAAALS</sequence>
<reference evidence="8 9" key="1">
    <citation type="submission" date="2024-01" db="EMBL/GenBank/DDBJ databases">
        <title>Uliginosibacterium soil sp. nov.</title>
        <authorList>
            <person name="Lv Y."/>
        </authorList>
    </citation>
    <scope>NUCLEOTIDE SEQUENCE [LARGE SCALE GENOMIC DNA]</scope>
    <source>
        <strain evidence="8 9">H3</strain>
    </source>
</reference>
<organism evidence="8 9">
    <name type="scientific">Uliginosibacterium silvisoli</name>
    <dbReference type="NCBI Taxonomy" id="3114758"/>
    <lineage>
        <taxon>Bacteria</taxon>
        <taxon>Pseudomonadati</taxon>
        <taxon>Pseudomonadota</taxon>
        <taxon>Betaproteobacteria</taxon>
        <taxon>Rhodocyclales</taxon>
        <taxon>Zoogloeaceae</taxon>
        <taxon>Uliginosibacterium</taxon>
    </lineage>
</organism>
<evidence type="ECO:0000256" key="5">
    <source>
        <dbReference type="ARBA" id="ARBA00022989"/>
    </source>
</evidence>
<keyword evidence="5 7" id="KW-1133">Transmembrane helix</keyword>
<keyword evidence="9" id="KW-1185">Reference proteome</keyword>
<feature type="transmembrane region" description="Helical" evidence="7">
    <location>
        <begin position="42"/>
        <end position="65"/>
    </location>
</feature>
<evidence type="ECO:0000313" key="9">
    <source>
        <dbReference type="Proteomes" id="UP001331561"/>
    </source>
</evidence>
<gene>
    <name evidence="8" type="ORF">VVD49_05500</name>
</gene>
<comment type="subcellular location">
    <subcellularLocation>
        <location evidence="1">Cell membrane</location>
        <topology evidence="1">Multi-pass membrane protein</topology>
    </subcellularLocation>
</comment>
<protein>
    <submittedName>
        <fullName evidence="8">DUF350 domain-containing protein</fullName>
    </submittedName>
</protein>
<dbReference type="PANTHER" id="PTHR40043">
    <property type="entry name" value="UPF0719 INNER MEMBRANE PROTEIN YJFL"/>
    <property type="match status" value="1"/>
</dbReference>
<dbReference type="PANTHER" id="PTHR40043:SF1">
    <property type="entry name" value="UPF0719 INNER MEMBRANE PROTEIN YJFL"/>
    <property type="match status" value="1"/>
</dbReference>
<dbReference type="RefSeq" id="WP_327598130.1">
    <property type="nucleotide sequence ID" value="NZ_JAYXHS010000001.1"/>
</dbReference>
<evidence type="ECO:0000256" key="6">
    <source>
        <dbReference type="ARBA" id="ARBA00023136"/>
    </source>
</evidence>
<evidence type="ECO:0000256" key="3">
    <source>
        <dbReference type="ARBA" id="ARBA00022475"/>
    </source>
</evidence>
<feature type="transmembrane region" description="Helical" evidence="7">
    <location>
        <begin position="108"/>
        <end position="129"/>
    </location>
</feature>
<feature type="transmembrane region" description="Helical" evidence="7">
    <location>
        <begin position="6"/>
        <end position="30"/>
    </location>
</feature>
<dbReference type="InterPro" id="IPR007140">
    <property type="entry name" value="DUF350"/>
</dbReference>
<evidence type="ECO:0000313" key="8">
    <source>
        <dbReference type="EMBL" id="MEC5385168.1"/>
    </source>
</evidence>
<proteinExistence type="inferred from homology"/>
<comment type="similarity">
    <text evidence="2">Belongs to the UPF0719 family.</text>
</comment>
<keyword evidence="6 7" id="KW-0472">Membrane</keyword>
<comment type="caution">
    <text evidence="8">The sequence shown here is derived from an EMBL/GenBank/DDBJ whole genome shotgun (WGS) entry which is preliminary data.</text>
</comment>